<dbReference type="InterPro" id="IPR011047">
    <property type="entry name" value="Quinoprotein_ADH-like_sf"/>
</dbReference>
<keyword evidence="2" id="KW-0808">Transferase</keyword>
<evidence type="ECO:0000313" key="3">
    <source>
        <dbReference type="Proteomes" id="UP000198654"/>
    </source>
</evidence>
<evidence type="ECO:0000256" key="1">
    <source>
        <dbReference type="SAM" id="Phobius"/>
    </source>
</evidence>
<gene>
    <name evidence="2" type="ORF">SAMN05661010_01006</name>
</gene>
<dbReference type="PANTHER" id="PTHR35340:SF5">
    <property type="entry name" value="ASST-DOMAIN-CONTAINING PROTEIN"/>
    <property type="match status" value="1"/>
</dbReference>
<keyword evidence="1" id="KW-1133">Transmembrane helix</keyword>
<dbReference type="GO" id="GO:0016740">
    <property type="term" value="F:transferase activity"/>
    <property type="evidence" value="ECO:0007669"/>
    <property type="project" value="UniProtKB-KW"/>
</dbReference>
<evidence type="ECO:0000313" key="2">
    <source>
        <dbReference type="EMBL" id="SDL18952.1"/>
    </source>
</evidence>
<dbReference type="RefSeq" id="WP_089726182.1">
    <property type="nucleotide sequence ID" value="NZ_FNGI01000002.1"/>
</dbReference>
<feature type="transmembrane region" description="Helical" evidence="1">
    <location>
        <begin position="12"/>
        <end position="32"/>
    </location>
</feature>
<protein>
    <submittedName>
        <fullName evidence="2">Arylsulfotransferase (ASST)</fullName>
    </submittedName>
</protein>
<dbReference type="InterPro" id="IPR053143">
    <property type="entry name" value="Arylsulfate_ST"/>
</dbReference>
<keyword evidence="3" id="KW-1185">Reference proteome</keyword>
<keyword evidence="1" id="KW-0812">Transmembrane</keyword>
<dbReference type="STRING" id="119000.SAMN05661010_01006"/>
<dbReference type="InterPro" id="IPR039535">
    <property type="entry name" value="ASST-like"/>
</dbReference>
<dbReference type="OrthoDB" id="264813at2"/>
<dbReference type="Proteomes" id="UP000198654">
    <property type="component" value="Unassembled WGS sequence"/>
</dbReference>
<dbReference type="PANTHER" id="PTHR35340">
    <property type="entry name" value="PQQ ENZYME REPEAT PROTEIN-RELATED"/>
    <property type="match status" value="1"/>
</dbReference>
<name>A0A1G9I1J5_9GAMM</name>
<reference evidence="2 3" key="1">
    <citation type="submission" date="2016-10" db="EMBL/GenBank/DDBJ databases">
        <authorList>
            <person name="de Groot N.N."/>
        </authorList>
    </citation>
    <scope>NUCLEOTIDE SEQUENCE [LARGE SCALE GENOMIC DNA]</scope>
    <source>
        <strain evidence="2 3">DSM 14789</strain>
    </source>
</reference>
<organism evidence="2 3">
    <name type="scientific">Modicisalibacter muralis</name>
    <dbReference type="NCBI Taxonomy" id="119000"/>
    <lineage>
        <taxon>Bacteria</taxon>
        <taxon>Pseudomonadati</taxon>
        <taxon>Pseudomonadota</taxon>
        <taxon>Gammaproteobacteria</taxon>
        <taxon>Oceanospirillales</taxon>
        <taxon>Halomonadaceae</taxon>
        <taxon>Modicisalibacter</taxon>
    </lineage>
</organism>
<dbReference type="Pfam" id="PF14269">
    <property type="entry name" value="Arylsulfotran_2"/>
    <property type="match status" value="1"/>
</dbReference>
<sequence length="445" mass="49792">MPNSKADKVGGLIFFLALLFIAFVGGAILMLAKVPPYKFLSDAYDAGIALIEKNTEYDDPLKTNFWNPARSEQRGVTINDSEQVYPGYTLYTSTDNYSSTRLVAMDGTLLHEWRKPYSELWTSESAVDKPQPDELVTMREARVYPNGDLLAQYIASGDSPYGYGIVKLDSESNVIWKYLEHAHHDIDIGPDGRIAALTHEYASEPIEGVDFLEQPYIMDYAVILSPEGKELEKIPLLPVMARSRYDDLLVRGAAYHATRDALHTNGIEFITAEAAENFPYGEAGDLLISFRNISTVAVLDPESEEITWATRGPWIEQHDADLLPNGDIMLFDNYGNFENKNLSRVLQFDPENMEITWSYHGTDEHPLSSAIRSSAQRLPNGNTLITESNGGRLLEVTREGDIVWEYFNPVRGGNSDQYTPVVSSGTRIDPASLKPEFRSTLESGR</sequence>
<keyword evidence="1" id="KW-0472">Membrane</keyword>
<accession>A0A1G9I1J5</accession>
<dbReference type="AlphaFoldDB" id="A0A1G9I1J5"/>
<dbReference type="SUPFAM" id="SSF50998">
    <property type="entry name" value="Quinoprotein alcohol dehydrogenase-like"/>
    <property type="match status" value="1"/>
</dbReference>
<dbReference type="EMBL" id="FNGI01000002">
    <property type="protein sequence ID" value="SDL18952.1"/>
    <property type="molecule type" value="Genomic_DNA"/>
</dbReference>
<proteinExistence type="predicted"/>